<dbReference type="RefSeq" id="WP_311761431.1">
    <property type="nucleotide sequence ID" value="NZ_JAVRQI010000021.1"/>
</dbReference>
<dbReference type="InterPro" id="IPR037171">
    <property type="entry name" value="NagB/RpiA_transferase-like"/>
</dbReference>
<dbReference type="EMBL" id="JAVRQI010000021">
    <property type="protein sequence ID" value="MDT1064342.1"/>
    <property type="molecule type" value="Genomic_DNA"/>
</dbReference>
<organism evidence="6 7">
    <name type="scientific">Paracoccus broussonetiae</name>
    <dbReference type="NCBI Taxonomy" id="3075834"/>
    <lineage>
        <taxon>Bacteria</taxon>
        <taxon>Pseudomonadati</taxon>
        <taxon>Pseudomonadota</taxon>
        <taxon>Alphaproteobacteria</taxon>
        <taxon>Rhodobacterales</taxon>
        <taxon>Paracoccaceae</taxon>
        <taxon>Paracoccus</taxon>
    </lineage>
</organism>
<gene>
    <name evidence="6" type="ORF">RM190_20945</name>
</gene>
<evidence type="ECO:0000313" key="7">
    <source>
        <dbReference type="Proteomes" id="UP001251085"/>
    </source>
</evidence>
<protein>
    <submittedName>
        <fullName evidence="6">Sugar-binding transcriptional regulator</fullName>
    </submittedName>
</protein>
<sequence>MSDQGRKLEQAARAAWLAHVAGRTQDEIAGIMGVSRQTAQRLVAQAMAEGLVKIRIDHPFADCMELARELRARWGLQFCEIAPADAPEAGVAHHLADTMERWLRREDPLTLAIGTGRTLRAGVARLPHIDCPQHRIVSLTGNIATDGSTAYYNVLFSLSELVTARSFPLPLSVLVPTEEERHAMMRQPGIQRVIEMSSQAAVAFVGIGTMNDSAALMLDGFMTRPDLDRMIAAGAVGEITGWAYDRDGRVIQGLTNDRVASAPIPPRDTTLVIGAAFGPEKLPALLGALRGGLISGLITDAATAERLMREG</sequence>
<dbReference type="InterPro" id="IPR036388">
    <property type="entry name" value="WH-like_DNA-bd_sf"/>
</dbReference>
<evidence type="ECO:0000313" key="6">
    <source>
        <dbReference type="EMBL" id="MDT1064342.1"/>
    </source>
</evidence>
<keyword evidence="3" id="KW-0238">DNA-binding</keyword>
<keyword evidence="4" id="KW-0804">Transcription</keyword>
<dbReference type="Pfam" id="PF13384">
    <property type="entry name" value="HTH_23"/>
    <property type="match status" value="1"/>
</dbReference>
<dbReference type="InterPro" id="IPR007324">
    <property type="entry name" value="Sugar-bd_dom_put"/>
</dbReference>
<dbReference type="Gene3D" id="1.10.10.10">
    <property type="entry name" value="Winged helix-like DNA-binding domain superfamily/Winged helix DNA-binding domain"/>
    <property type="match status" value="1"/>
</dbReference>
<accession>A0ABU3EKN1</accession>
<dbReference type="InterPro" id="IPR051054">
    <property type="entry name" value="SorC_transcr_regulators"/>
</dbReference>
<evidence type="ECO:0000256" key="1">
    <source>
        <dbReference type="ARBA" id="ARBA00010466"/>
    </source>
</evidence>
<keyword evidence="7" id="KW-1185">Reference proteome</keyword>
<dbReference type="Pfam" id="PF04198">
    <property type="entry name" value="Sugar-bind"/>
    <property type="match status" value="1"/>
</dbReference>
<dbReference type="PANTHER" id="PTHR34294">
    <property type="entry name" value="TRANSCRIPTIONAL REGULATOR-RELATED"/>
    <property type="match status" value="1"/>
</dbReference>
<dbReference type="Proteomes" id="UP001251085">
    <property type="component" value="Unassembled WGS sequence"/>
</dbReference>
<keyword evidence="2" id="KW-0805">Transcription regulation</keyword>
<comment type="caution">
    <text evidence="6">The sequence shown here is derived from an EMBL/GenBank/DDBJ whole genome shotgun (WGS) entry which is preliminary data.</text>
</comment>
<reference evidence="7" key="1">
    <citation type="submission" date="2023-07" db="EMBL/GenBank/DDBJ databases">
        <title>Characterization of two Paracoccaceae strains isolated from Phycosphere and proposal of Xinfangfangia lacusdiani sp. nov.</title>
        <authorList>
            <person name="Deng Y."/>
            <person name="Zhang Y.Q."/>
        </authorList>
    </citation>
    <scope>NUCLEOTIDE SEQUENCE [LARGE SCALE GENOMIC DNA]</scope>
    <source>
        <strain evidence="7">CPCC 101403</strain>
    </source>
</reference>
<evidence type="ECO:0000256" key="4">
    <source>
        <dbReference type="ARBA" id="ARBA00023163"/>
    </source>
</evidence>
<dbReference type="Gene3D" id="3.40.50.1360">
    <property type="match status" value="1"/>
</dbReference>
<dbReference type="SUPFAM" id="SSF100950">
    <property type="entry name" value="NagB/RpiA/CoA transferase-like"/>
    <property type="match status" value="1"/>
</dbReference>
<proteinExistence type="inferred from homology"/>
<evidence type="ECO:0000256" key="2">
    <source>
        <dbReference type="ARBA" id="ARBA00023015"/>
    </source>
</evidence>
<name>A0ABU3EKN1_9RHOB</name>
<feature type="domain" description="Sugar-binding" evidence="5">
    <location>
        <begin position="59"/>
        <end position="308"/>
    </location>
</feature>
<evidence type="ECO:0000256" key="3">
    <source>
        <dbReference type="ARBA" id="ARBA00023125"/>
    </source>
</evidence>
<comment type="similarity">
    <text evidence="1">Belongs to the SorC transcriptional regulatory family.</text>
</comment>
<dbReference type="PANTHER" id="PTHR34294:SF1">
    <property type="entry name" value="TRANSCRIPTIONAL REGULATOR LSRR"/>
    <property type="match status" value="1"/>
</dbReference>
<evidence type="ECO:0000259" key="5">
    <source>
        <dbReference type="Pfam" id="PF04198"/>
    </source>
</evidence>